<evidence type="ECO:0000313" key="1">
    <source>
        <dbReference type="Proteomes" id="UP000095286"/>
    </source>
</evidence>
<dbReference type="Proteomes" id="UP000095286">
    <property type="component" value="Unplaced"/>
</dbReference>
<name>A0AC35TN91_9BILA</name>
<organism evidence="1 2">
    <name type="scientific">Rhabditophanes sp. KR3021</name>
    <dbReference type="NCBI Taxonomy" id="114890"/>
    <lineage>
        <taxon>Eukaryota</taxon>
        <taxon>Metazoa</taxon>
        <taxon>Ecdysozoa</taxon>
        <taxon>Nematoda</taxon>
        <taxon>Chromadorea</taxon>
        <taxon>Rhabditida</taxon>
        <taxon>Tylenchina</taxon>
        <taxon>Panagrolaimomorpha</taxon>
        <taxon>Strongyloidoidea</taxon>
        <taxon>Alloionematidae</taxon>
        <taxon>Rhabditophanes</taxon>
    </lineage>
</organism>
<reference evidence="2" key="1">
    <citation type="submission" date="2016-11" db="UniProtKB">
        <authorList>
            <consortium name="WormBaseParasite"/>
        </authorList>
    </citation>
    <scope>IDENTIFICATION</scope>
    <source>
        <strain evidence="2">KR3021</strain>
    </source>
</reference>
<evidence type="ECO:0000313" key="2">
    <source>
        <dbReference type="WBParaSite" id="RSKR_0000260950.1"/>
    </source>
</evidence>
<protein>
    <submittedName>
        <fullName evidence="2">G_PROTEIN_RECEP_F1_2 domain-containing protein</fullName>
    </submittedName>
</protein>
<accession>A0AC35TN91</accession>
<proteinExistence type="predicted"/>
<dbReference type="WBParaSite" id="RSKR_0000260950.1">
    <property type="protein sequence ID" value="RSKR_0000260950.1"/>
    <property type="gene ID" value="RSKR_0000260950"/>
</dbReference>
<sequence>MLAIYYLNIPSTMNVKIYISILSLTSSLIGNFLCIYLVSLMKKNMVFSQYQKVMYFQFGIDIIYSLSAFILKMESVLLDSYHIFYLYYSDWFALTPNLSRILVTFNLYMLYTNIGFSCTCFIYRCLLSNNSLTKKYVKNNVVLIYGITFIWPVLILLLFNYSYDSKIGVHFMYEYNLEYNIVDSIITATSITLAWDFWTPQYLATICVSVGYVGTIYSIVFIRMFQYAKHFSNISKNMSTKTKKLHMELTKILFFCTCMPIALCGTPLMIYIALIPTKLEIVTNLGSYVVLLASFCPAMNSIGFIMLSSNNRRVIKKILTNKSTHTR</sequence>